<proteinExistence type="predicted"/>
<feature type="domain" description="DUF6589" evidence="1">
    <location>
        <begin position="54"/>
        <end position="145"/>
    </location>
</feature>
<dbReference type="Pfam" id="PF20231">
    <property type="entry name" value="DUF6589"/>
    <property type="match status" value="1"/>
</dbReference>
<organism evidence="2 3">
    <name type="scientific">Thelephora terrestris</name>
    <dbReference type="NCBI Taxonomy" id="56493"/>
    <lineage>
        <taxon>Eukaryota</taxon>
        <taxon>Fungi</taxon>
        <taxon>Dikarya</taxon>
        <taxon>Basidiomycota</taxon>
        <taxon>Agaricomycotina</taxon>
        <taxon>Agaricomycetes</taxon>
        <taxon>Thelephorales</taxon>
        <taxon>Thelephoraceae</taxon>
        <taxon>Thelephora</taxon>
    </lineage>
</organism>
<protein>
    <recommendedName>
        <fullName evidence="1">DUF6589 domain-containing protein</fullName>
    </recommendedName>
</protein>
<accession>A0A9P6H8D9</accession>
<sequence length="154" mass="17319">MLGDLGDHVRSGDKSVVWIYDNIQRNYIARNQTVSNKTTMQTGTAATVLIMDGLTFEDLINGLDQEYLDNIGKAILLSIWMKHIPSLRTFSPKATNLFTNKYKKCPLRLWKSIYYSLKTSNIDESQPAGAKDVLTDIASQLKLQEANLVTSSFL</sequence>
<evidence type="ECO:0000259" key="1">
    <source>
        <dbReference type="Pfam" id="PF20231"/>
    </source>
</evidence>
<dbReference type="InterPro" id="IPR046496">
    <property type="entry name" value="DUF6589"/>
</dbReference>
<name>A0A9P6H8D9_9AGAM</name>
<evidence type="ECO:0000313" key="3">
    <source>
        <dbReference type="Proteomes" id="UP000736335"/>
    </source>
</evidence>
<gene>
    <name evidence="2" type="ORF">BJ322DRAFT_1111408</name>
</gene>
<dbReference type="Proteomes" id="UP000736335">
    <property type="component" value="Unassembled WGS sequence"/>
</dbReference>
<reference evidence="2" key="1">
    <citation type="journal article" date="2020" name="Nat. Commun.">
        <title>Large-scale genome sequencing of mycorrhizal fungi provides insights into the early evolution of symbiotic traits.</title>
        <authorList>
            <person name="Miyauchi S."/>
            <person name="Kiss E."/>
            <person name="Kuo A."/>
            <person name="Drula E."/>
            <person name="Kohler A."/>
            <person name="Sanchez-Garcia M."/>
            <person name="Morin E."/>
            <person name="Andreopoulos B."/>
            <person name="Barry K.W."/>
            <person name="Bonito G."/>
            <person name="Buee M."/>
            <person name="Carver A."/>
            <person name="Chen C."/>
            <person name="Cichocki N."/>
            <person name="Clum A."/>
            <person name="Culley D."/>
            <person name="Crous P.W."/>
            <person name="Fauchery L."/>
            <person name="Girlanda M."/>
            <person name="Hayes R.D."/>
            <person name="Keri Z."/>
            <person name="LaButti K."/>
            <person name="Lipzen A."/>
            <person name="Lombard V."/>
            <person name="Magnuson J."/>
            <person name="Maillard F."/>
            <person name="Murat C."/>
            <person name="Nolan M."/>
            <person name="Ohm R.A."/>
            <person name="Pangilinan J."/>
            <person name="Pereira M.F."/>
            <person name="Perotto S."/>
            <person name="Peter M."/>
            <person name="Pfister S."/>
            <person name="Riley R."/>
            <person name="Sitrit Y."/>
            <person name="Stielow J.B."/>
            <person name="Szollosi G."/>
            <person name="Zifcakova L."/>
            <person name="Stursova M."/>
            <person name="Spatafora J.W."/>
            <person name="Tedersoo L."/>
            <person name="Vaario L.M."/>
            <person name="Yamada A."/>
            <person name="Yan M."/>
            <person name="Wang P."/>
            <person name="Xu J."/>
            <person name="Bruns T."/>
            <person name="Baldrian P."/>
            <person name="Vilgalys R."/>
            <person name="Dunand C."/>
            <person name="Henrissat B."/>
            <person name="Grigoriev I.V."/>
            <person name="Hibbett D."/>
            <person name="Nagy L.G."/>
            <person name="Martin F.M."/>
        </authorList>
    </citation>
    <scope>NUCLEOTIDE SEQUENCE</scope>
    <source>
        <strain evidence="2">UH-Tt-Lm1</strain>
    </source>
</reference>
<comment type="caution">
    <text evidence="2">The sequence shown here is derived from an EMBL/GenBank/DDBJ whole genome shotgun (WGS) entry which is preliminary data.</text>
</comment>
<dbReference type="EMBL" id="WIUZ02000013">
    <property type="protein sequence ID" value="KAF9781492.1"/>
    <property type="molecule type" value="Genomic_DNA"/>
</dbReference>
<reference evidence="2" key="2">
    <citation type="submission" date="2020-11" db="EMBL/GenBank/DDBJ databases">
        <authorList>
            <consortium name="DOE Joint Genome Institute"/>
            <person name="Kuo A."/>
            <person name="Miyauchi S."/>
            <person name="Kiss E."/>
            <person name="Drula E."/>
            <person name="Kohler A."/>
            <person name="Sanchez-Garcia M."/>
            <person name="Andreopoulos B."/>
            <person name="Barry K.W."/>
            <person name="Bonito G."/>
            <person name="Buee M."/>
            <person name="Carver A."/>
            <person name="Chen C."/>
            <person name="Cichocki N."/>
            <person name="Clum A."/>
            <person name="Culley D."/>
            <person name="Crous P.W."/>
            <person name="Fauchery L."/>
            <person name="Girlanda M."/>
            <person name="Hayes R."/>
            <person name="Keri Z."/>
            <person name="Labutti K."/>
            <person name="Lipzen A."/>
            <person name="Lombard V."/>
            <person name="Magnuson J."/>
            <person name="Maillard F."/>
            <person name="Morin E."/>
            <person name="Murat C."/>
            <person name="Nolan M."/>
            <person name="Ohm R."/>
            <person name="Pangilinan J."/>
            <person name="Pereira M."/>
            <person name="Perotto S."/>
            <person name="Peter M."/>
            <person name="Riley R."/>
            <person name="Sitrit Y."/>
            <person name="Stielow B."/>
            <person name="Szollosi G."/>
            <person name="Zifcakova L."/>
            <person name="Stursova M."/>
            <person name="Spatafora J.W."/>
            <person name="Tedersoo L."/>
            <person name="Vaario L.-M."/>
            <person name="Yamada A."/>
            <person name="Yan M."/>
            <person name="Wang P."/>
            <person name="Xu J."/>
            <person name="Bruns T."/>
            <person name="Baldrian P."/>
            <person name="Vilgalys R."/>
            <person name="Henrissat B."/>
            <person name="Grigoriev I.V."/>
            <person name="Hibbett D."/>
            <person name="Nagy L.G."/>
            <person name="Martin F.M."/>
        </authorList>
    </citation>
    <scope>NUCLEOTIDE SEQUENCE</scope>
    <source>
        <strain evidence="2">UH-Tt-Lm1</strain>
    </source>
</reference>
<evidence type="ECO:0000313" key="2">
    <source>
        <dbReference type="EMBL" id="KAF9781492.1"/>
    </source>
</evidence>
<dbReference type="OrthoDB" id="3240429at2759"/>
<keyword evidence="3" id="KW-1185">Reference proteome</keyword>
<dbReference type="AlphaFoldDB" id="A0A9P6H8D9"/>